<dbReference type="EMBL" id="RSCD01000016">
    <property type="protein sequence ID" value="RSH88724.1"/>
    <property type="molecule type" value="Genomic_DNA"/>
</dbReference>
<proteinExistence type="inferred from homology"/>
<comment type="caution">
    <text evidence="4">The sequence shown here is derived from an EMBL/GenBank/DDBJ whole genome shotgun (WGS) entry which is preliminary data.</text>
</comment>
<evidence type="ECO:0000313" key="4">
    <source>
        <dbReference type="EMBL" id="RSH88724.1"/>
    </source>
</evidence>
<protein>
    <recommendedName>
        <fullName evidence="3">NADP-dependent oxidoreductase domain-containing protein</fullName>
    </recommendedName>
</protein>
<dbReference type="InterPro" id="IPR023210">
    <property type="entry name" value="NADP_OxRdtase_dom"/>
</dbReference>
<evidence type="ECO:0000256" key="1">
    <source>
        <dbReference type="ARBA" id="ARBA00022857"/>
    </source>
</evidence>
<reference evidence="4 5" key="1">
    <citation type="submission" date="2018-11" db="EMBL/GenBank/DDBJ databases">
        <title>Genome sequence of Saitozyma podzolica DSM 27192.</title>
        <authorList>
            <person name="Aliyu H."/>
            <person name="Gorte O."/>
            <person name="Ochsenreither K."/>
        </authorList>
    </citation>
    <scope>NUCLEOTIDE SEQUENCE [LARGE SCALE GENOMIC DNA]</scope>
    <source>
        <strain evidence="4 5">DSM 27192</strain>
    </source>
</reference>
<feature type="domain" description="NADP-dependent oxidoreductase" evidence="3">
    <location>
        <begin position="54"/>
        <end position="381"/>
    </location>
</feature>
<dbReference type="OrthoDB" id="48988at2759"/>
<dbReference type="SUPFAM" id="SSF51430">
    <property type="entry name" value="NAD(P)-linked oxidoreductase"/>
    <property type="match status" value="1"/>
</dbReference>
<name>A0A427YCP1_9TREE</name>
<comment type="similarity">
    <text evidence="2">Belongs to the aldo/keto reductase family. Aldo/keto reductase 2 subfamily.</text>
</comment>
<dbReference type="Pfam" id="PF00248">
    <property type="entry name" value="Aldo_ket_red"/>
    <property type="match status" value="1"/>
</dbReference>
<gene>
    <name evidence="4" type="ORF">EHS25_002951</name>
</gene>
<dbReference type="PANTHER" id="PTHR43364:SF7">
    <property type="entry name" value="NADP-DEPENDENT OXIDOREDUCTASE DOMAIN-CONTAINING PROTEIN-RELATED"/>
    <property type="match status" value="1"/>
</dbReference>
<evidence type="ECO:0000313" key="5">
    <source>
        <dbReference type="Proteomes" id="UP000279259"/>
    </source>
</evidence>
<accession>A0A427YCP1</accession>
<dbReference type="Proteomes" id="UP000279259">
    <property type="component" value="Unassembled WGS sequence"/>
</dbReference>
<organism evidence="4 5">
    <name type="scientific">Saitozyma podzolica</name>
    <dbReference type="NCBI Taxonomy" id="1890683"/>
    <lineage>
        <taxon>Eukaryota</taxon>
        <taxon>Fungi</taxon>
        <taxon>Dikarya</taxon>
        <taxon>Basidiomycota</taxon>
        <taxon>Agaricomycotina</taxon>
        <taxon>Tremellomycetes</taxon>
        <taxon>Tremellales</taxon>
        <taxon>Trimorphomycetaceae</taxon>
        <taxon>Saitozyma</taxon>
    </lineage>
</organism>
<dbReference type="PANTHER" id="PTHR43364">
    <property type="entry name" value="NADH-SPECIFIC METHYLGLYOXAL REDUCTASE-RELATED"/>
    <property type="match status" value="1"/>
</dbReference>
<dbReference type="InterPro" id="IPR050523">
    <property type="entry name" value="AKR_Detox_Biosynth"/>
</dbReference>
<dbReference type="AlphaFoldDB" id="A0A427YCP1"/>
<keyword evidence="5" id="KW-1185">Reference proteome</keyword>
<dbReference type="Gene3D" id="3.20.20.100">
    <property type="entry name" value="NADP-dependent oxidoreductase domain"/>
    <property type="match status" value="1"/>
</dbReference>
<evidence type="ECO:0000256" key="2">
    <source>
        <dbReference type="ARBA" id="ARBA00038157"/>
    </source>
</evidence>
<evidence type="ECO:0000259" key="3">
    <source>
        <dbReference type="Pfam" id="PF00248"/>
    </source>
</evidence>
<dbReference type="InterPro" id="IPR036812">
    <property type="entry name" value="NAD(P)_OxRdtase_dom_sf"/>
</dbReference>
<keyword evidence="1" id="KW-0521">NADP</keyword>
<sequence>MPRTPLPTSATGYTPSGLEDRKGMLDLFPVGPEPQTELARYRILSPKAGVRVSPLCLGAMSLGDQWTGWMGGKLDQEESNKLLDAFYEAGGNFIDTANNYQDEQSELIIGEWMEKRKVRDEIVLATKYTTYAMNRKEGRQKGLGVNYMGNHVGGQLSDHHQPDSVEIALVNRKSLYLTVSDSLKKLRTSYIDLLYVHWWDYTTSVEEVMLGLNDLVREGKVMYLGVSDTPAWIVAQANQFAREHALQQFVVYQGNWSLAKRDMERDIIPMCRAFGMAVAPWGVMGGGKFKDPDEIKARKEAGTLRSGTEPTEDDIKVSQALKEVAQEIGGEIHLASIALAWCRQMYPDCYPLIGGTKLSQLRSNIDALKIHLTPEQMEKLSNAVPFDWGFPYDFFGRDPHGLPGGTTYSPLFNTAGRIKFVTWP</sequence>
<dbReference type="STRING" id="1890683.A0A427YCP1"/>